<protein>
    <submittedName>
        <fullName evidence="1">LRR receptor-like serine/threonine-protein kinase</fullName>
    </submittedName>
</protein>
<dbReference type="AlphaFoldDB" id="A0A2G2VTH9"/>
<comment type="caution">
    <text evidence="1">The sequence shown here is derived from an EMBL/GenBank/DDBJ whole genome shotgun (WGS) entry which is preliminary data.</text>
</comment>
<organism evidence="1 2">
    <name type="scientific">Capsicum baccatum</name>
    <name type="common">Peruvian pepper</name>
    <dbReference type="NCBI Taxonomy" id="33114"/>
    <lineage>
        <taxon>Eukaryota</taxon>
        <taxon>Viridiplantae</taxon>
        <taxon>Streptophyta</taxon>
        <taxon>Embryophyta</taxon>
        <taxon>Tracheophyta</taxon>
        <taxon>Spermatophyta</taxon>
        <taxon>Magnoliopsida</taxon>
        <taxon>eudicotyledons</taxon>
        <taxon>Gunneridae</taxon>
        <taxon>Pentapetalae</taxon>
        <taxon>asterids</taxon>
        <taxon>lamiids</taxon>
        <taxon>Solanales</taxon>
        <taxon>Solanaceae</taxon>
        <taxon>Solanoideae</taxon>
        <taxon>Capsiceae</taxon>
        <taxon>Capsicum</taxon>
    </lineage>
</organism>
<dbReference type="Proteomes" id="UP000224567">
    <property type="component" value="Unassembled WGS sequence"/>
</dbReference>
<keyword evidence="2" id="KW-1185">Reference proteome</keyword>
<dbReference type="GO" id="GO:0016301">
    <property type="term" value="F:kinase activity"/>
    <property type="evidence" value="ECO:0007669"/>
    <property type="project" value="UniProtKB-KW"/>
</dbReference>
<accession>A0A2G2VTH9</accession>
<reference evidence="2" key="2">
    <citation type="journal article" date="2017" name="J. Anim. Genet.">
        <title>Multiple reference genome sequences of hot pepper reveal the massive evolution of plant disease resistance genes by retroduplication.</title>
        <authorList>
            <person name="Kim S."/>
            <person name="Park J."/>
            <person name="Yeom S.-I."/>
            <person name="Kim Y.-M."/>
            <person name="Seo E."/>
            <person name="Kim K.-T."/>
            <person name="Kim M.-S."/>
            <person name="Lee J.M."/>
            <person name="Cheong K."/>
            <person name="Shin H.-S."/>
            <person name="Kim S.-B."/>
            <person name="Han K."/>
            <person name="Lee J."/>
            <person name="Park M."/>
            <person name="Lee H.-A."/>
            <person name="Lee H.-Y."/>
            <person name="Lee Y."/>
            <person name="Oh S."/>
            <person name="Lee J.H."/>
            <person name="Choi E."/>
            <person name="Choi E."/>
            <person name="Lee S.E."/>
            <person name="Jeon J."/>
            <person name="Kim H."/>
            <person name="Choi G."/>
            <person name="Song H."/>
            <person name="Lee J."/>
            <person name="Lee S.-C."/>
            <person name="Kwon J.-K."/>
            <person name="Lee H.-Y."/>
            <person name="Koo N."/>
            <person name="Hong Y."/>
            <person name="Kim R.W."/>
            <person name="Kang W.-H."/>
            <person name="Huh J.H."/>
            <person name="Kang B.-C."/>
            <person name="Yang T.-J."/>
            <person name="Lee Y.-H."/>
            <person name="Bennetzen J.L."/>
            <person name="Choi D."/>
        </authorList>
    </citation>
    <scope>NUCLEOTIDE SEQUENCE [LARGE SCALE GENOMIC DNA]</scope>
    <source>
        <strain evidence="2">cv. PBC81</strain>
    </source>
</reference>
<evidence type="ECO:0000313" key="1">
    <source>
        <dbReference type="EMBL" id="PHT36276.1"/>
    </source>
</evidence>
<dbReference type="EMBL" id="MLFT02000010">
    <property type="protein sequence ID" value="PHT36276.1"/>
    <property type="molecule type" value="Genomic_DNA"/>
</dbReference>
<evidence type="ECO:0000313" key="2">
    <source>
        <dbReference type="Proteomes" id="UP000224567"/>
    </source>
</evidence>
<dbReference type="Gene3D" id="3.80.10.10">
    <property type="entry name" value="Ribonuclease Inhibitor"/>
    <property type="match status" value="1"/>
</dbReference>
<dbReference type="InterPro" id="IPR001611">
    <property type="entry name" value="Leu-rich_rpt"/>
</dbReference>
<dbReference type="STRING" id="33114.A0A2G2VTH9"/>
<dbReference type="PANTHER" id="PTHR48054">
    <property type="entry name" value="RECEPTOR KINASE-LIKE PROTEIN XA21"/>
    <property type="match status" value="1"/>
</dbReference>
<dbReference type="InterPro" id="IPR052592">
    <property type="entry name" value="LRR-RLK"/>
</dbReference>
<reference evidence="1 2" key="1">
    <citation type="journal article" date="2017" name="Genome Biol.">
        <title>New reference genome sequences of hot pepper reveal the massive evolution of plant disease-resistance genes by retroduplication.</title>
        <authorList>
            <person name="Kim S."/>
            <person name="Park J."/>
            <person name="Yeom S.I."/>
            <person name="Kim Y.M."/>
            <person name="Seo E."/>
            <person name="Kim K.T."/>
            <person name="Kim M.S."/>
            <person name="Lee J.M."/>
            <person name="Cheong K."/>
            <person name="Shin H.S."/>
            <person name="Kim S.B."/>
            <person name="Han K."/>
            <person name="Lee J."/>
            <person name="Park M."/>
            <person name="Lee H.A."/>
            <person name="Lee H.Y."/>
            <person name="Lee Y."/>
            <person name="Oh S."/>
            <person name="Lee J.H."/>
            <person name="Choi E."/>
            <person name="Choi E."/>
            <person name="Lee S.E."/>
            <person name="Jeon J."/>
            <person name="Kim H."/>
            <person name="Choi G."/>
            <person name="Song H."/>
            <person name="Lee J."/>
            <person name="Lee S.C."/>
            <person name="Kwon J.K."/>
            <person name="Lee H.Y."/>
            <person name="Koo N."/>
            <person name="Hong Y."/>
            <person name="Kim R.W."/>
            <person name="Kang W.H."/>
            <person name="Huh J.H."/>
            <person name="Kang B.C."/>
            <person name="Yang T.J."/>
            <person name="Lee Y.H."/>
            <person name="Bennetzen J.L."/>
            <person name="Choi D."/>
        </authorList>
    </citation>
    <scope>NUCLEOTIDE SEQUENCE [LARGE SCALE GENOMIC DNA]</scope>
    <source>
        <strain evidence="2">cv. PBC81</strain>
    </source>
</reference>
<dbReference type="PANTHER" id="PTHR48054:SF83">
    <property type="entry name" value="(RAPE) HYPOTHETICAL PROTEIN"/>
    <property type="match status" value="1"/>
</dbReference>
<dbReference type="FunFam" id="3.80.10.10:FF:000691">
    <property type="entry name" value="Putative LRR receptor-like serine/threonine-protein kinase"/>
    <property type="match status" value="1"/>
</dbReference>
<dbReference type="InterPro" id="IPR032675">
    <property type="entry name" value="LRR_dom_sf"/>
</dbReference>
<name>A0A2G2VTH9_CAPBA</name>
<proteinExistence type="predicted"/>
<dbReference type="SUPFAM" id="SSF52058">
    <property type="entry name" value="L domain-like"/>
    <property type="match status" value="1"/>
</dbReference>
<gene>
    <name evidence="1" type="ORF">CQW23_23976</name>
</gene>
<dbReference type="OrthoDB" id="1744792at2759"/>
<dbReference type="Pfam" id="PF00560">
    <property type="entry name" value="LRR_1"/>
    <property type="match status" value="2"/>
</dbReference>
<sequence>MELLKDYDCSILYHIGKTNIVVDALNKKSMGSLMHIAPGKRQLAKDVQKLEGNGVSFGVGRFDGKESHQLFEVASWHLGNYRGTFLDWTHCNSYTGGIITSGIPNLGNLSPLDLIDNQFFGPLPVELSKIKGLKFLILAYNQFNGSIPSEYGDILTLQALHHSFNKLTFGARPPSLVKLTLLLWLMLANNSLTCGIPPELGNCNSLLWLNLANNQLSGPIPPQLARIGSNLMPTFLSNRAKDKVTAGSGEMLRYEKVDTS</sequence>